<reference evidence="2" key="2">
    <citation type="submission" date="2019-01" db="EMBL/GenBank/DDBJ databases">
        <authorList>
            <person name="Graves T."/>
            <person name="Eichler E.E."/>
            <person name="Wilson R.K."/>
        </authorList>
    </citation>
    <scope>NUCLEOTIDE SEQUENCE [LARGE SCALE GENOMIC DNA]</scope>
    <source>
        <strain evidence="2">17573</strain>
    </source>
</reference>
<sequence length="121" mass="12708">MFGTDSIKHDKAGEKLWGVTSLLRFAGEETDVWKAAGVSGDTPSPAAFSLHTLPDSDKPERKPTMQDCPCGGSSCGPISTRFQGPHHSPGPQAKATPASLPSWEWEEPGPALSCLPPGSLP</sequence>
<dbReference type="Bgee" id="ENSMMUG00000050934">
    <property type="expression patterns" value="Expressed in olfactory segment of nasal mucosa and 2 other cell types or tissues"/>
</dbReference>
<reference evidence="2" key="3">
    <citation type="submission" date="2025-08" db="UniProtKB">
        <authorList>
            <consortium name="Ensembl"/>
        </authorList>
    </citation>
    <scope>IDENTIFICATION</scope>
    <source>
        <strain evidence="2">17573</strain>
    </source>
</reference>
<dbReference type="OMA" id="FTWITSV"/>
<organism evidence="2 3">
    <name type="scientific">Macaca mulatta</name>
    <name type="common">Rhesus macaque</name>
    <dbReference type="NCBI Taxonomy" id="9544"/>
    <lineage>
        <taxon>Eukaryota</taxon>
        <taxon>Metazoa</taxon>
        <taxon>Chordata</taxon>
        <taxon>Craniata</taxon>
        <taxon>Vertebrata</taxon>
        <taxon>Euteleostomi</taxon>
        <taxon>Mammalia</taxon>
        <taxon>Eutheria</taxon>
        <taxon>Euarchontoglires</taxon>
        <taxon>Primates</taxon>
        <taxon>Haplorrhini</taxon>
        <taxon>Catarrhini</taxon>
        <taxon>Cercopithecidae</taxon>
        <taxon>Cercopithecinae</taxon>
        <taxon>Macaca</taxon>
    </lineage>
</organism>
<accession>A0A5F8AFQ4</accession>
<dbReference type="VEuPathDB" id="HostDB:ENSMMUG00000050934"/>
<evidence type="ECO:0000256" key="1">
    <source>
        <dbReference type="SAM" id="MobiDB-lite"/>
    </source>
</evidence>
<keyword evidence="3" id="KW-1185">Reference proteome</keyword>
<feature type="compositionally biased region" description="Basic and acidic residues" evidence="1">
    <location>
        <begin position="54"/>
        <end position="64"/>
    </location>
</feature>
<reference evidence="2" key="4">
    <citation type="submission" date="2025-09" db="UniProtKB">
        <authorList>
            <consortium name="Ensembl"/>
        </authorList>
    </citation>
    <scope>IDENTIFICATION</scope>
    <source>
        <strain evidence="2">17573</strain>
    </source>
</reference>
<dbReference type="Proteomes" id="UP000006718">
    <property type="component" value="Chromosome 16"/>
</dbReference>
<dbReference type="AlphaFoldDB" id="A0A5F8AFQ4"/>
<feature type="region of interest" description="Disordered" evidence="1">
    <location>
        <begin position="37"/>
        <end position="121"/>
    </location>
</feature>
<dbReference type="Ensembl" id="ENSMMUT00000098316.1">
    <property type="protein sequence ID" value="ENSMMUP00000076747.1"/>
    <property type="gene ID" value="ENSMMUG00000050934.1"/>
</dbReference>
<evidence type="ECO:0000313" key="3">
    <source>
        <dbReference type="Proteomes" id="UP000006718"/>
    </source>
</evidence>
<evidence type="ECO:0000313" key="2">
    <source>
        <dbReference type="Ensembl" id="ENSMMUP00000076747.1"/>
    </source>
</evidence>
<protein>
    <submittedName>
        <fullName evidence="2">Uncharacterized protein</fullName>
    </submittedName>
</protein>
<reference evidence="3" key="1">
    <citation type="journal article" date="2007" name="Science">
        <title>Evolutionary and biomedical insights from the rhesus macaque genome.</title>
        <authorList>
            <person name="Gibbs R.A."/>
            <person name="Rogers J."/>
            <person name="Katze M.G."/>
            <person name="Bumgarner R."/>
            <person name="Weinstock G.M."/>
            <person name="Mardis E.R."/>
            <person name="Remington K.A."/>
            <person name="Strausberg R.L."/>
            <person name="Venter J.C."/>
            <person name="Wilson R.K."/>
            <person name="Batzer M.A."/>
            <person name="Bustamante C.D."/>
            <person name="Eichler E.E."/>
            <person name="Hahn M.W."/>
            <person name="Hardison R.C."/>
            <person name="Makova K.D."/>
            <person name="Miller W."/>
            <person name="Milosavljevic A."/>
            <person name="Palermo R.E."/>
            <person name="Siepel A."/>
            <person name="Sikela J.M."/>
            <person name="Attaway T."/>
            <person name="Bell S."/>
            <person name="Bernard K.E."/>
            <person name="Buhay C.J."/>
            <person name="Chandrabose M.N."/>
            <person name="Dao M."/>
            <person name="Davis C."/>
            <person name="Delehaunty K.D."/>
            <person name="Ding Y."/>
            <person name="Dinh H.H."/>
            <person name="Dugan-Rocha S."/>
            <person name="Fulton L.A."/>
            <person name="Gabisi R.A."/>
            <person name="Garner T.T."/>
            <person name="Godfrey J."/>
            <person name="Hawes A.C."/>
            <person name="Hernandez J."/>
            <person name="Hines S."/>
            <person name="Holder M."/>
            <person name="Hume J."/>
            <person name="Jhangiani S.N."/>
            <person name="Joshi V."/>
            <person name="Khan Z.M."/>
            <person name="Kirkness E.F."/>
            <person name="Cree A."/>
            <person name="Fowler R.G."/>
            <person name="Lee S."/>
            <person name="Lewis L.R."/>
            <person name="Li Z."/>
            <person name="Liu Y.-S."/>
            <person name="Moore S.M."/>
            <person name="Muzny D."/>
            <person name="Nazareth L.V."/>
            <person name="Ngo D.N."/>
            <person name="Okwuonu G.O."/>
            <person name="Pai G."/>
            <person name="Parker D."/>
            <person name="Paul H.A."/>
            <person name="Pfannkoch C."/>
            <person name="Pohl C.S."/>
            <person name="Rogers Y.-H.C."/>
            <person name="Ruiz S.J."/>
            <person name="Sabo A."/>
            <person name="Santibanez J."/>
            <person name="Schneider B.W."/>
            <person name="Smith S.M."/>
            <person name="Sodergren E."/>
            <person name="Svatek A.F."/>
            <person name="Utterback T.R."/>
            <person name="Vattathil S."/>
            <person name="Warren W."/>
            <person name="White C.S."/>
            <person name="Chinwalla A.T."/>
            <person name="Feng Y."/>
            <person name="Halpern A.L."/>
            <person name="Hillier L.W."/>
            <person name="Huang X."/>
            <person name="Minx P."/>
            <person name="Nelson J.O."/>
            <person name="Pepin K.H."/>
            <person name="Qin X."/>
            <person name="Sutton G.G."/>
            <person name="Venter E."/>
            <person name="Walenz B.P."/>
            <person name="Wallis J.W."/>
            <person name="Worley K.C."/>
            <person name="Yang S.-P."/>
            <person name="Jones S.M."/>
            <person name="Marra M.A."/>
            <person name="Rocchi M."/>
            <person name="Schein J.E."/>
            <person name="Baertsch R."/>
            <person name="Clarke L."/>
            <person name="Csuros M."/>
            <person name="Glasscock J."/>
            <person name="Harris R.A."/>
            <person name="Havlak P."/>
            <person name="Jackson A.R."/>
            <person name="Jiang H."/>
            <person name="Liu Y."/>
            <person name="Messina D.N."/>
            <person name="Shen Y."/>
            <person name="Song H.X.-Z."/>
            <person name="Wylie T."/>
            <person name="Zhang L."/>
            <person name="Birney E."/>
            <person name="Han K."/>
            <person name="Konkel M.K."/>
            <person name="Lee J."/>
            <person name="Smit A.F.A."/>
            <person name="Ullmer B."/>
            <person name="Wang H."/>
            <person name="Xing J."/>
            <person name="Burhans R."/>
            <person name="Cheng Z."/>
            <person name="Karro J.E."/>
            <person name="Ma J."/>
            <person name="Raney B."/>
            <person name="She X."/>
            <person name="Cox M.J."/>
            <person name="Demuth J.P."/>
            <person name="Dumas L.J."/>
            <person name="Han S.-G."/>
            <person name="Hopkins J."/>
            <person name="Karimpour-Fard A."/>
            <person name="Kim Y.H."/>
            <person name="Pollack J.R."/>
            <person name="Vinar T."/>
            <person name="Addo-Quaye C."/>
            <person name="Degenhardt J."/>
            <person name="Denby A."/>
            <person name="Hubisz M.J."/>
            <person name="Indap A."/>
            <person name="Kosiol C."/>
            <person name="Lahn B.T."/>
            <person name="Lawson H.A."/>
            <person name="Marklein A."/>
            <person name="Nielsen R."/>
            <person name="Vallender E.J."/>
            <person name="Clark A.G."/>
            <person name="Ferguson B."/>
            <person name="Hernandez R.D."/>
            <person name="Hirani K."/>
            <person name="Kehrer-Sawatzki H."/>
            <person name="Kolb J."/>
            <person name="Patil S."/>
            <person name="Pu L.-L."/>
            <person name="Ren Y."/>
            <person name="Smith D.G."/>
            <person name="Wheeler D.A."/>
            <person name="Schenck I."/>
            <person name="Ball E.V."/>
            <person name="Chen R."/>
            <person name="Cooper D.N."/>
            <person name="Giardine B."/>
            <person name="Hsu F."/>
            <person name="Kent W.J."/>
            <person name="Lesk A."/>
            <person name="Nelson D.L."/>
            <person name="O'brien W.E."/>
            <person name="Pruefer K."/>
            <person name="Stenson P.D."/>
            <person name="Wallace J.C."/>
            <person name="Ke H."/>
            <person name="Liu X.-M."/>
            <person name="Wang P."/>
            <person name="Xiang A.P."/>
            <person name="Yang F."/>
            <person name="Barber G.P."/>
            <person name="Haussler D."/>
            <person name="Karolchik D."/>
            <person name="Kern A.D."/>
            <person name="Kuhn R.M."/>
            <person name="Smith K.E."/>
            <person name="Zwieg A.S."/>
        </authorList>
    </citation>
    <scope>NUCLEOTIDE SEQUENCE [LARGE SCALE GENOMIC DNA]</scope>
    <source>
        <strain evidence="3">17573</strain>
    </source>
</reference>
<dbReference type="GeneTree" id="ENSGT00410000028335"/>
<name>A0A5F8AFQ4_MACMU</name>
<proteinExistence type="predicted"/>
<dbReference type="InParanoid" id="A0A5F8AFQ4"/>